<gene>
    <name evidence="4" type="ORF">C1702_00690</name>
</gene>
<dbReference type="Pfam" id="PF13508">
    <property type="entry name" value="Acetyltransf_7"/>
    <property type="match status" value="1"/>
</dbReference>
<dbReference type="PANTHER" id="PTHR43072:SF23">
    <property type="entry name" value="UPF0039 PROTEIN C11D3.02C"/>
    <property type="match status" value="1"/>
</dbReference>
<protein>
    <recommendedName>
        <fullName evidence="3">N-acetyltransferase domain-containing protein</fullName>
    </recommendedName>
</protein>
<evidence type="ECO:0000256" key="2">
    <source>
        <dbReference type="ARBA" id="ARBA00023315"/>
    </source>
</evidence>
<feature type="domain" description="N-acetyltransferase" evidence="3">
    <location>
        <begin position="30"/>
        <end position="162"/>
    </location>
</feature>
<keyword evidence="5" id="KW-1185">Reference proteome</keyword>
<keyword evidence="1" id="KW-0808">Transferase</keyword>
<dbReference type="PROSITE" id="PS51186">
    <property type="entry name" value="GNAT"/>
    <property type="match status" value="2"/>
</dbReference>
<organism evidence="4 5">
    <name type="scientific">Caldimonas thermodepolymerans</name>
    <dbReference type="NCBI Taxonomy" id="215580"/>
    <lineage>
        <taxon>Bacteria</taxon>
        <taxon>Pseudomonadati</taxon>
        <taxon>Pseudomonadota</taxon>
        <taxon>Betaproteobacteria</taxon>
        <taxon>Burkholderiales</taxon>
        <taxon>Sphaerotilaceae</taxon>
        <taxon>Caldimonas</taxon>
    </lineage>
</organism>
<keyword evidence="2" id="KW-0012">Acyltransferase</keyword>
<dbReference type="EMBL" id="PSNY01000001">
    <property type="protein sequence ID" value="PPE71550.1"/>
    <property type="molecule type" value="Genomic_DNA"/>
</dbReference>
<dbReference type="AlphaFoldDB" id="A0A2S5T971"/>
<proteinExistence type="predicted"/>
<dbReference type="GO" id="GO:0016747">
    <property type="term" value="F:acyltransferase activity, transferring groups other than amino-acyl groups"/>
    <property type="evidence" value="ECO:0007669"/>
    <property type="project" value="InterPro"/>
</dbReference>
<dbReference type="Proteomes" id="UP000239406">
    <property type="component" value="Unassembled WGS sequence"/>
</dbReference>
<dbReference type="NCBIfam" id="NF040501">
    <property type="entry name" value="resist_ArsN2"/>
    <property type="match status" value="1"/>
</dbReference>
<evidence type="ECO:0000313" key="5">
    <source>
        <dbReference type="Proteomes" id="UP000239406"/>
    </source>
</evidence>
<dbReference type="PANTHER" id="PTHR43072">
    <property type="entry name" value="N-ACETYLTRANSFERASE"/>
    <property type="match status" value="1"/>
</dbReference>
<name>A0A2S5T971_9BURK</name>
<comment type="caution">
    <text evidence="4">The sequence shown here is derived from an EMBL/GenBank/DDBJ whole genome shotgun (WGS) entry which is preliminary data.</text>
</comment>
<sequence>MHAPPGVCRSRRVCVRMAAVDPRQERPVQFTLRPAQAADWPAIEALLHGAALPVAGAREHLDQFVVAEAGRIVGCAGLEPHGEAVLLRSLAVEASDRGRGLGQALTRHLLARAMEEGRQSVWLRTTTAADFFGLLGFRMAAPETVPEALRTSAAFQGACPDGAATLLLDLRPGVTVRPARADDMAAVLDIYNHEVRTSTATYQYAERTPQEQLEQWAAKQRDGHGFFVAETAAGEVVGYACYGLFRPREGWRFACEHSVYLHAQWRGRGIARMLMAPVMAHARRRGFHTMVGVIDASNAASVRMHEAMGFRVAGVLREGGYKFGRWLDVAFVQAML</sequence>
<dbReference type="SUPFAM" id="SSF55729">
    <property type="entry name" value="Acyl-CoA N-acyltransferases (Nat)"/>
    <property type="match status" value="1"/>
</dbReference>
<dbReference type="InterPro" id="IPR016181">
    <property type="entry name" value="Acyl_CoA_acyltransferase"/>
</dbReference>
<dbReference type="InterPro" id="IPR000182">
    <property type="entry name" value="GNAT_dom"/>
</dbReference>
<dbReference type="Pfam" id="PF00583">
    <property type="entry name" value="Acetyltransf_1"/>
    <property type="match status" value="1"/>
</dbReference>
<feature type="domain" description="N-acetyltransferase" evidence="3">
    <location>
        <begin position="174"/>
        <end position="328"/>
    </location>
</feature>
<dbReference type="Gene3D" id="3.40.630.30">
    <property type="match status" value="2"/>
</dbReference>
<evidence type="ECO:0000259" key="3">
    <source>
        <dbReference type="PROSITE" id="PS51186"/>
    </source>
</evidence>
<evidence type="ECO:0000313" key="4">
    <source>
        <dbReference type="EMBL" id="PPE71550.1"/>
    </source>
</evidence>
<accession>A0A2S5T971</accession>
<reference evidence="4 5" key="1">
    <citation type="submission" date="2018-02" db="EMBL/GenBank/DDBJ databases">
        <title>Reclassifiation of [Polyangium] brachysporum DSM 7029 as Guopingzhaonella breviflexa gen. nov., sp. nov., a member of the family Comamonadaceae.</title>
        <authorList>
            <person name="Tang B."/>
        </authorList>
    </citation>
    <scope>NUCLEOTIDE SEQUENCE [LARGE SCALE GENOMIC DNA]</scope>
    <source>
        <strain evidence="4 5">DSM 15344</strain>
    </source>
</reference>
<evidence type="ECO:0000256" key="1">
    <source>
        <dbReference type="ARBA" id="ARBA00022679"/>
    </source>
</evidence>
<dbReference type="CDD" id="cd04301">
    <property type="entry name" value="NAT_SF"/>
    <property type="match status" value="2"/>
</dbReference>